<dbReference type="RefSeq" id="WP_150548537.1">
    <property type="nucleotide sequence ID" value="NZ_JBALWF010000007.1"/>
</dbReference>
<keyword evidence="1" id="KW-0732">Signal</keyword>
<feature type="chain" id="PRO_5024789018" evidence="1">
    <location>
        <begin position="21"/>
        <end position="334"/>
    </location>
</feature>
<dbReference type="AlphaFoldDB" id="A0A653E6S5"/>
<protein>
    <submittedName>
        <fullName evidence="2">Peptide chain release factor RF-3</fullName>
    </submittedName>
</protein>
<sequence length="334" mass="37846">MLSRTLLLLSASFAAIPAFADTVWLTNGDRVSGQIRFFDGAKLLIQTEFGGSIPIAWNKVATLESDQELLIKEDAVVGERAKSLRRGPSGKVILVNGEAPRAIELASIQQIMKPKPVIEDFTWRGNIDAGLDYERSESDTDDYDIDLKTKARHGNWRHNATAGYHRELTNDLVTTDNWDGEYALDRFIDEHWFWQGRLEYKRDKVEELERQRNYGTGPGYQFWDDELGAFSVAGLLSRTAYDYTNGEHDNFYALSAKWDYNRYLLGKAIEFFTNGEIGKPLGNVGDFSLDAEIGLRYKVTDWASLNLKAERELVNGNEGEIDDSRYTLGFGVGW</sequence>
<gene>
    <name evidence="2" type="ORF">PMYSY11_2746</name>
</gene>
<name>A0A653E6S5_9PSED</name>
<proteinExistence type="predicted"/>
<evidence type="ECO:0000256" key="1">
    <source>
        <dbReference type="SAM" id="SignalP"/>
    </source>
</evidence>
<accession>A0A653E6S5</accession>
<dbReference type="Pfam" id="PF04338">
    <property type="entry name" value="DUF481"/>
    <property type="match status" value="1"/>
</dbReference>
<organism evidence="2">
    <name type="scientific">Pseudomonas marincola</name>
    <dbReference type="NCBI Taxonomy" id="437900"/>
    <lineage>
        <taxon>Bacteria</taxon>
        <taxon>Pseudomonadati</taxon>
        <taxon>Pseudomonadota</taxon>
        <taxon>Gammaproteobacteria</taxon>
        <taxon>Pseudomonadales</taxon>
        <taxon>Pseudomonadaceae</taxon>
        <taxon>Pseudomonas</taxon>
    </lineage>
</organism>
<dbReference type="InterPro" id="IPR007433">
    <property type="entry name" value="DUF481"/>
</dbReference>
<reference evidence="2" key="1">
    <citation type="submission" date="2019-02" db="EMBL/GenBank/DDBJ databases">
        <authorList>
            <consortium name="Genoscope - CEA"/>
            <person name="William W."/>
        </authorList>
    </citation>
    <scope>NUCLEOTIDE SEQUENCE [LARGE SCALE GENOMIC DNA]</scope>
    <source>
        <strain evidence="2">YSy11</strain>
    </source>
</reference>
<evidence type="ECO:0000313" key="2">
    <source>
        <dbReference type="EMBL" id="VEV97791.1"/>
    </source>
</evidence>
<dbReference type="EMBL" id="LR215729">
    <property type="protein sequence ID" value="VEV97791.1"/>
    <property type="molecule type" value="Genomic_DNA"/>
</dbReference>
<feature type="signal peptide" evidence="1">
    <location>
        <begin position="1"/>
        <end position="20"/>
    </location>
</feature>